<dbReference type="SUPFAM" id="SSF56219">
    <property type="entry name" value="DNase I-like"/>
    <property type="match status" value="1"/>
</dbReference>
<gene>
    <name evidence="2" type="ORF">M6D93_14590</name>
</gene>
<dbReference type="InterPro" id="IPR036691">
    <property type="entry name" value="Endo/exonu/phosph_ase_sf"/>
</dbReference>
<dbReference type="Pfam" id="PF03372">
    <property type="entry name" value="Exo_endo_phos"/>
    <property type="match status" value="1"/>
</dbReference>
<reference evidence="2" key="2">
    <citation type="submission" date="2022-05" db="EMBL/GenBank/DDBJ databases">
        <authorList>
            <person name="Kim J.-S."/>
            <person name="Lee K."/>
            <person name="Suh M."/>
            <person name="Eom M."/>
            <person name="Kim J.-S."/>
            <person name="Kim D.-S."/>
            <person name="Ko S.-H."/>
            <person name="Shin Y."/>
            <person name="Lee J.-S."/>
        </authorList>
    </citation>
    <scope>NUCLEOTIDE SEQUENCE</scope>
    <source>
        <strain evidence="2">N237</strain>
    </source>
</reference>
<keyword evidence="2" id="KW-0378">Hydrolase</keyword>
<feature type="domain" description="Endonuclease/exonuclease/phosphatase" evidence="1">
    <location>
        <begin position="8"/>
        <end position="219"/>
    </location>
</feature>
<name>A0ABY4QVK3_9ACTN</name>
<dbReference type="GO" id="GO:0004519">
    <property type="term" value="F:endonuclease activity"/>
    <property type="evidence" value="ECO:0007669"/>
    <property type="project" value="UniProtKB-KW"/>
</dbReference>
<accession>A0ABY4QVK3</accession>
<sequence>MTTLRLLVYNIRSLRDDADAVMRVIKSAEPNVVAIQEAPRFLRWRATAAGIARRSGLVVVGGGRPAAANLLLCGLEVEVEHQADVLFSKDRKLHQRGSAIAAMRLSGAPFAVAGIHLDLAAEPRLRHVRELHQAIDREVPPDFPIIVAGDTNDDPGSRVWQALQTRGVDAWASAGTGDGITSSVAVPRRRIDAAFVDPRLTVSGVSVLNTPDVRIASDHRPLLIEISLSQ</sequence>
<dbReference type="Gene3D" id="3.60.10.10">
    <property type="entry name" value="Endonuclease/exonuclease/phosphatase"/>
    <property type="match status" value="1"/>
</dbReference>
<evidence type="ECO:0000313" key="3">
    <source>
        <dbReference type="Proteomes" id="UP001056336"/>
    </source>
</evidence>
<dbReference type="EMBL" id="CP097332">
    <property type="protein sequence ID" value="UQX87520.1"/>
    <property type="molecule type" value="Genomic_DNA"/>
</dbReference>
<evidence type="ECO:0000313" key="2">
    <source>
        <dbReference type="EMBL" id="UQX87520.1"/>
    </source>
</evidence>
<keyword evidence="2" id="KW-0255">Endonuclease</keyword>
<reference evidence="2" key="1">
    <citation type="journal article" date="2018" name="Int. J. Syst. Evol. Microbiol.">
        <title>Jatrophihabitans telluris sp. nov., isolated from sediment soil of lava forest wetlands and the emended description of the genus Jatrophihabitans.</title>
        <authorList>
            <person name="Lee K.C."/>
            <person name="Suh M.K."/>
            <person name="Eom M.K."/>
            <person name="Kim K.K."/>
            <person name="Kim J.S."/>
            <person name="Kim D.S."/>
            <person name="Ko S.H."/>
            <person name="Shin Y.K."/>
            <person name="Lee J.S."/>
        </authorList>
    </citation>
    <scope>NUCLEOTIDE SEQUENCE</scope>
    <source>
        <strain evidence="2">N237</strain>
    </source>
</reference>
<organism evidence="2 3">
    <name type="scientific">Jatrophihabitans telluris</name>
    <dbReference type="NCBI Taxonomy" id="2038343"/>
    <lineage>
        <taxon>Bacteria</taxon>
        <taxon>Bacillati</taxon>
        <taxon>Actinomycetota</taxon>
        <taxon>Actinomycetes</taxon>
        <taxon>Jatrophihabitantales</taxon>
        <taxon>Jatrophihabitantaceae</taxon>
        <taxon>Jatrophihabitans</taxon>
    </lineage>
</organism>
<proteinExistence type="predicted"/>
<keyword evidence="3" id="KW-1185">Reference proteome</keyword>
<evidence type="ECO:0000259" key="1">
    <source>
        <dbReference type="Pfam" id="PF03372"/>
    </source>
</evidence>
<dbReference type="RefSeq" id="WP_249770119.1">
    <property type="nucleotide sequence ID" value="NZ_CP097332.1"/>
</dbReference>
<dbReference type="Proteomes" id="UP001056336">
    <property type="component" value="Chromosome"/>
</dbReference>
<dbReference type="InterPro" id="IPR005135">
    <property type="entry name" value="Endo/exonuclease/phosphatase"/>
</dbReference>
<protein>
    <submittedName>
        <fullName evidence="2">Endonuclease/exonuclease/phosphatase family protein</fullName>
    </submittedName>
</protein>
<keyword evidence="2" id="KW-0540">Nuclease</keyword>